<evidence type="ECO:0000313" key="12">
    <source>
        <dbReference type="Proteomes" id="UP000807306"/>
    </source>
</evidence>
<feature type="binding site" evidence="9">
    <location>
        <position position="849"/>
    </location>
    <ligand>
        <name>a divalent metal cation</name>
        <dbReference type="ChEBI" id="CHEBI:60240"/>
        <note>catalytic</note>
    </ligand>
</feature>
<keyword evidence="5 9" id="KW-0540">Nuclease</keyword>
<dbReference type="Pfam" id="PF00929">
    <property type="entry name" value="RNase_T"/>
    <property type="match status" value="1"/>
</dbReference>
<dbReference type="InterPro" id="IPR048841">
    <property type="entry name" value="PAN2_N"/>
</dbReference>
<dbReference type="GO" id="GO:0046872">
    <property type="term" value="F:metal ion binding"/>
    <property type="evidence" value="ECO:0007669"/>
    <property type="project" value="UniProtKB-KW"/>
</dbReference>
<comment type="caution">
    <text evidence="11">The sequence shown here is derived from an EMBL/GenBank/DDBJ whole genome shotgun (WGS) entry which is preliminary data.</text>
</comment>
<dbReference type="Gene3D" id="2.130.10.10">
    <property type="entry name" value="YVTN repeat-like/Quinoprotein amine dehydrogenase"/>
    <property type="match status" value="1"/>
</dbReference>
<name>A0A9P6JU94_9AGAR</name>
<dbReference type="PROSITE" id="PS50235">
    <property type="entry name" value="USP_3"/>
    <property type="match status" value="1"/>
</dbReference>
<feature type="binding site" evidence="9">
    <location>
        <position position="851"/>
    </location>
    <ligand>
        <name>a divalent metal cation</name>
        <dbReference type="ChEBI" id="CHEBI:60240"/>
        <note>catalytic</note>
    </ligand>
</feature>
<evidence type="ECO:0000256" key="4">
    <source>
        <dbReference type="ARBA" id="ARBA00022664"/>
    </source>
</evidence>
<comment type="domain">
    <text evidence="9">The linker, or PAN3 interaction domain (PID), between the WD40 repeats and the pseudo-UCH domain mediates interaction with PAN3.</text>
</comment>
<comment type="catalytic activity">
    <reaction evidence="9">
        <text>Exonucleolytic cleavage of poly(A) to 5'-AMP.</text>
        <dbReference type="EC" id="3.1.13.4"/>
    </reaction>
</comment>
<dbReference type="InterPro" id="IPR036397">
    <property type="entry name" value="RNaseH_sf"/>
</dbReference>
<dbReference type="EC" id="3.1.13.4" evidence="9"/>
<feature type="binding site" evidence="9">
    <location>
        <position position="1011"/>
    </location>
    <ligand>
        <name>a divalent metal cation</name>
        <dbReference type="ChEBI" id="CHEBI:60240"/>
        <note>catalytic</note>
    </ligand>
</feature>
<evidence type="ECO:0000256" key="1">
    <source>
        <dbReference type="ARBA" id="ARBA00004496"/>
    </source>
</evidence>
<dbReference type="SUPFAM" id="SSF50978">
    <property type="entry name" value="WD40 repeat-like"/>
    <property type="match status" value="1"/>
</dbReference>
<dbReference type="PANTHER" id="PTHR15728">
    <property type="entry name" value="DEADENYLATION COMPLEX CATALYTIC SUBUNIT PAN2"/>
    <property type="match status" value="1"/>
</dbReference>
<dbReference type="OrthoDB" id="16516at2759"/>
<feature type="domain" description="USP" evidence="10">
    <location>
        <begin position="457"/>
        <end position="794"/>
    </location>
</feature>
<keyword evidence="8 9" id="KW-0269">Exonuclease</keyword>
<evidence type="ECO:0000313" key="11">
    <source>
        <dbReference type="EMBL" id="KAF9532295.1"/>
    </source>
</evidence>
<dbReference type="InterPro" id="IPR038765">
    <property type="entry name" value="Papain-like_cys_pep_sf"/>
</dbReference>
<dbReference type="CDD" id="cd06143">
    <property type="entry name" value="PAN2_exo"/>
    <property type="match status" value="1"/>
</dbReference>
<comment type="subcellular location">
    <subcellularLocation>
        <location evidence="1 9">Cytoplasm</location>
    </subcellularLocation>
</comment>
<dbReference type="Proteomes" id="UP000807306">
    <property type="component" value="Unassembled WGS sequence"/>
</dbReference>
<dbReference type="Gene3D" id="3.90.70.10">
    <property type="entry name" value="Cysteine proteinases"/>
    <property type="match status" value="1"/>
</dbReference>
<keyword evidence="12" id="KW-1185">Reference proteome</keyword>
<dbReference type="InterPro" id="IPR012337">
    <property type="entry name" value="RNaseH-like_sf"/>
</dbReference>
<dbReference type="InterPro" id="IPR028881">
    <property type="entry name" value="PAN2_UCH_dom"/>
</dbReference>
<evidence type="ECO:0000259" key="10">
    <source>
        <dbReference type="PROSITE" id="PS50235"/>
    </source>
</evidence>
<dbReference type="GO" id="GO:0006397">
    <property type="term" value="P:mRNA processing"/>
    <property type="evidence" value="ECO:0007669"/>
    <property type="project" value="UniProtKB-KW"/>
</dbReference>
<keyword evidence="3" id="KW-0853">WD repeat</keyword>
<dbReference type="InterPro" id="IPR030843">
    <property type="entry name" value="PAN2"/>
</dbReference>
<dbReference type="InterPro" id="IPR015943">
    <property type="entry name" value="WD40/YVTN_repeat-like_dom_sf"/>
</dbReference>
<comment type="caution">
    <text evidence="9">Lacks conserved residue(s) required for the propagation of feature annotation.</text>
</comment>
<keyword evidence="4 9" id="KW-0507">mRNA processing</keyword>
<evidence type="ECO:0000256" key="3">
    <source>
        <dbReference type="ARBA" id="ARBA00022574"/>
    </source>
</evidence>
<dbReference type="HAMAP" id="MF_03182">
    <property type="entry name" value="PAN2"/>
    <property type="match status" value="1"/>
</dbReference>
<protein>
    <recommendedName>
        <fullName evidence="9">PAN2-PAN3 deadenylation complex catalytic subunit PAN2</fullName>
        <ecNumber evidence="9">3.1.13.4</ecNumber>
    </recommendedName>
    <alternativeName>
        <fullName evidence="9">PAB1P-dependent poly(A)-specific ribonuclease</fullName>
    </alternativeName>
    <alternativeName>
        <fullName evidence="9">Poly(A)-nuclease deadenylation complex subunit 2</fullName>
        <shortName evidence="9">PAN deadenylation complex subunit 2</shortName>
    </alternativeName>
</protein>
<accession>A0A9P6JU94</accession>
<dbReference type="SMART" id="SM00479">
    <property type="entry name" value="EXOIII"/>
    <property type="match status" value="1"/>
</dbReference>
<dbReference type="PANTHER" id="PTHR15728:SF0">
    <property type="entry name" value="PAN2-PAN3 DEADENYLATION COMPLEX CATALYTIC SUBUNIT PAN2"/>
    <property type="match status" value="1"/>
</dbReference>
<dbReference type="InterPro" id="IPR036322">
    <property type="entry name" value="WD40_repeat_dom_sf"/>
</dbReference>
<keyword evidence="6 9" id="KW-0479">Metal-binding</keyword>
<dbReference type="InterPro" id="IPR028889">
    <property type="entry name" value="USP"/>
</dbReference>
<evidence type="ECO:0000256" key="6">
    <source>
        <dbReference type="ARBA" id="ARBA00022723"/>
    </source>
</evidence>
<dbReference type="FunFam" id="3.30.420.10:FF:000028">
    <property type="entry name" value="PAN2-PAN3 deadenylation complex catalytic subunit PAN2"/>
    <property type="match status" value="1"/>
</dbReference>
<dbReference type="GO" id="GO:0000289">
    <property type="term" value="P:nuclear-transcribed mRNA poly(A) tail shortening"/>
    <property type="evidence" value="ECO:0007669"/>
    <property type="project" value="UniProtKB-UniRule"/>
</dbReference>
<organism evidence="11 12">
    <name type="scientific">Crepidotus variabilis</name>
    <dbReference type="NCBI Taxonomy" id="179855"/>
    <lineage>
        <taxon>Eukaryota</taxon>
        <taxon>Fungi</taxon>
        <taxon>Dikarya</taxon>
        <taxon>Basidiomycota</taxon>
        <taxon>Agaricomycotina</taxon>
        <taxon>Agaricomycetes</taxon>
        <taxon>Agaricomycetidae</taxon>
        <taxon>Agaricales</taxon>
        <taxon>Agaricineae</taxon>
        <taxon>Crepidotaceae</taxon>
        <taxon>Crepidotus</taxon>
    </lineage>
</organism>
<comment type="domain">
    <text evidence="9">Contains a pseudo-UCH domain. This ubiquitin C-terminal hydrolase (UCH)-like or ubiquitin specific protease (USP)-like domain is predicted to be catalytically inactive because it lacks the active site catalytic triad characteristic of thiol proteases, with residues at the equivalent structural positions that are incompatible with catalysis, and it cannot bind ubiquitin. It functions as a structural scaffold for intra- and intermolecular interactions in the complex.</text>
</comment>
<dbReference type="Gene3D" id="3.30.420.10">
    <property type="entry name" value="Ribonuclease H-like superfamily/Ribonuclease H"/>
    <property type="match status" value="1"/>
</dbReference>
<keyword evidence="2 9" id="KW-0963">Cytoplasm</keyword>
<feature type="binding site" evidence="9">
    <location>
        <position position="958"/>
    </location>
    <ligand>
        <name>a divalent metal cation</name>
        <dbReference type="ChEBI" id="CHEBI:60240"/>
        <note>catalytic</note>
    </ligand>
</feature>
<dbReference type="InterPro" id="IPR013520">
    <property type="entry name" value="Ribonucl_H"/>
</dbReference>
<comment type="similarity">
    <text evidence="9">Belongs to the peptidase C19 family. PAN2 subfamily.</text>
</comment>
<evidence type="ECO:0000256" key="2">
    <source>
        <dbReference type="ARBA" id="ARBA00022490"/>
    </source>
</evidence>
<dbReference type="AlphaFoldDB" id="A0A9P6JU94"/>
<comment type="function">
    <text evidence="9">Catalytic subunit of the poly(A)-nuclease (PAN) deadenylation complex, one of two cytoplasmic mRNA deadenylases involved in mRNA turnover. PAN specifically shortens poly(A) tails of RNA and the activity is stimulated by poly(A)-binding protein PAB1. PAN deadenylation is followed by rapid degradation of the shortened mRNA tails by the CCR4-NOT complex. Deadenylated mRNAs are then degraded by two alternative mechanisms, namely exosome-mediated 3'-5' exonucleolytic degradation, or deadenlyation-dependent mRNA decaping and subsequent 5'-3' exonucleolytic degradation by XRN1. May also be involved in post-transcriptional maturation of mRNA poly(A) tails.</text>
</comment>
<sequence length="1048" mass="115953">MSGSYQPIQPIPSALNGFAQPATTLSFDSVSDILWAGLNSGTIVAYIGTQGIRGPSFRVGGDLGVKRLLAGDNYVHGAGNSNEGLGSWTKGGVNKWFLRPSADILTFSNAPPSSTGLAVSLISLEIGFVSLMTGTMIRQVQTSSLLTQLELSHSALISGSSDGYIRIHDPRTGMARSGGAENLAKAHPRSLQGLQVAGNLIFTIGMGERQGRPIPDPLVKTYDIRTMRALPPIPFSAGPSFIHAVPKRSSTLVVASAEGLINVVDAINSSAMNEFYQLDTSSYLTASAISPNAAYLAFADSGGIIHLMSQAESDAPFNGFEGQPAPMADLPAPMPRVDWKDSTPLNTIGMPYFDSQLLSAWPATKQSKVASYTGPQRIPPQILSSMKYNDQVAYATLPKELRGRRNMSVPAPRKGGARFRSDKVIPVPKMYRKVEIEYSKFGVEDFDFGFYNKTDFSGLETHILNSYTNSMVQVLHYISPVRHLAKAHIATDCSREHCLLCELGFTFRMLEDARGTNCQASNFCRTVRVLAQAVNAIEIIDYGREGPEVNYAQKIQAFHRFLLDSLSVEINNPPNPTIFPSDVSSSASIPSPISQLFGIDGHNIIKCSHCKASRENSYLTHTLDMLYPLRSSDNPSPKFSDLLSYSLFRPNIHKATCQHCRRFTTFTSIRSIASEKLPPYLAINVSIHNDDAFSFWRGGTSFLSSQIPVKGQVNGIDDPEEIVYEVRSIVGKIVGKDQKSHLVAIIKVPQAEEAGASSPWYLFNDFVVRNISAEEALVFQAQWKIPAILYLERVDVRDQIQLDTLRNSLDSTILSRDASVSINRDPALIKHQLLNSDEMPTPGTLVSIDAEFVLMQQEETEFRSDGTKKVLRPARMSLARVSVLRGSGPHGGLPFIDDHIHTSEIIVDYLTEFSGIRFGDLDPIHSRYTLTPSKLVYKKLRYLVDCGCIFIGHGLSKDFRIINIFVPPEQVIDTVDLYFIKSRQRRLSLRFLVWYVLGEHIQTDTHDSIEDARSALRLYNAYQQFEEQGVFDQKLEEIYREGRQVVSL</sequence>
<dbReference type="GO" id="GO:0031251">
    <property type="term" value="C:PAN complex"/>
    <property type="evidence" value="ECO:0007669"/>
    <property type="project" value="UniProtKB-UniRule"/>
</dbReference>
<evidence type="ECO:0000256" key="7">
    <source>
        <dbReference type="ARBA" id="ARBA00022801"/>
    </source>
</evidence>
<dbReference type="Pfam" id="PF20770">
    <property type="entry name" value="PAN2_N"/>
    <property type="match status" value="1"/>
</dbReference>
<dbReference type="GO" id="GO:0004535">
    <property type="term" value="F:poly(A)-specific ribonuclease activity"/>
    <property type="evidence" value="ECO:0007669"/>
    <property type="project" value="UniProtKB-UniRule"/>
</dbReference>
<keyword evidence="7 9" id="KW-0378">Hydrolase</keyword>
<dbReference type="InterPro" id="IPR050785">
    <property type="entry name" value="PAN2-PAN3_catalytic_subunit"/>
</dbReference>
<comment type="activity regulation">
    <text evidence="9">Positively regulated by the regulatory subunit PAN3.</text>
</comment>
<gene>
    <name evidence="9" type="primary">PAN2</name>
    <name evidence="11" type="ORF">CPB83DRAFT_807559</name>
</gene>
<dbReference type="GO" id="GO:0003676">
    <property type="term" value="F:nucleic acid binding"/>
    <property type="evidence" value="ECO:0007669"/>
    <property type="project" value="InterPro"/>
</dbReference>
<dbReference type="SUPFAM" id="SSF53098">
    <property type="entry name" value="Ribonuclease H-like"/>
    <property type="match status" value="1"/>
</dbReference>
<dbReference type="Pfam" id="PF13423">
    <property type="entry name" value="UCH_1"/>
    <property type="match status" value="1"/>
</dbReference>
<dbReference type="GO" id="GO:0000932">
    <property type="term" value="C:P-body"/>
    <property type="evidence" value="ECO:0007669"/>
    <property type="project" value="TreeGrafter"/>
</dbReference>
<reference evidence="11" key="1">
    <citation type="submission" date="2020-11" db="EMBL/GenBank/DDBJ databases">
        <authorList>
            <consortium name="DOE Joint Genome Institute"/>
            <person name="Ahrendt S."/>
            <person name="Riley R."/>
            <person name="Andreopoulos W."/>
            <person name="Labutti K."/>
            <person name="Pangilinan J."/>
            <person name="Ruiz-Duenas F.J."/>
            <person name="Barrasa J.M."/>
            <person name="Sanchez-Garcia M."/>
            <person name="Camarero S."/>
            <person name="Miyauchi S."/>
            <person name="Serrano A."/>
            <person name="Linde D."/>
            <person name="Babiker R."/>
            <person name="Drula E."/>
            <person name="Ayuso-Fernandez I."/>
            <person name="Pacheco R."/>
            <person name="Padilla G."/>
            <person name="Ferreira P."/>
            <person name="Barriuso J."/>
            <person name="Kellner H."/>
            <person name="Castanera R."/>
            <person name="Alfaro M."/>
            <person name="Ramirez L."/>
            <person name="Pisabarro A.G."/>
            <person name="Kuo A."/>
            <person name="Tritt A."/>
            <person name="Lipzen A."/>
            <person name="He G."/>
            <person name="Yan M."/>
            <person name="Ng V."/>
            <person name="Cullen D."/>
            <person name="Martin F."/>
            <person name="Rosso M.-N."/>
            <person name="Henrissat B."/>
            <person name="Hibbett D."/>
            <person name="Martinez A.T."/>
            <person name="Grigoriev I.V."/>
        </authorList>
    </citation>
    <scope>NUCLEOTIDE SEQUENCE</scope>
    <source>
        <strain evidence="11">CBS 506.95</strain>
    </source>
</reference>
<evidence type="ECO:0000256" key="5">
    <source>
        <dbReference type="ARBA" id="ARBA00022722"/>
    </source>
</evidence>
<evidence type="ECO:0000256" key="9">
    <source>
        <dbReference type="HAMAP-Rule" id="MF_03182"/>
    </source>
</evidence>
<comment type="cofactor">
    <cofactor evidence="9">
        <name>a divalent metal cation</name>
        <dbReference type="ChEBI" id="CHEBI:60240"/>
    </cofactor>
    <text evidence="9">Binds 2 metal cations per subunit in the catalytic exonuclease domain.</text>
</comment>
<proteinExistence type="inferred from homology"/>
<dbReference type="SUPFAM" id="SSF54001">
    <property type="entry name" value="Cysteine proteinases"/>
    <property type="match status" value="1"/>
</dbReference>
<evidence type="ECO:0000256" key="8">
    <source>
        <dbReference type="ARBA" id="ARBA00022839"/>
    </source>
</evidence>
<comment type="subunit">
    <text evidence="9">Forms a heterotrimer with an asymmetric homodimer of the regulatory subunit PAN3 to form the poly(A)-nuclease (PAN) deadenylation complex.</text>
</comment>
<dbReference type="EMBL" id="MU157832">
    <property type="protein sequence ID" value="KAF9532295.1"/>
    <property type="molecule type" value="Genomic_DNA"/>
</dbReference>